<organism evidence="2 3">
    <name type="scientific">Butyricicoccus pullicaecorum 1.2</name>
    <dbReference type="NCBI Taxonomy" id="1203606"/>
    <lineage>
        <taxon>Bacteria</taxon>
        <taxon>Bacillati</taxon>
        <taxon>Bacillota</taxon>
        <taxon>Clostridia</taxon>
        <taxon>Eubacteriales</taxon>
        <taxon>Butyricicoccaceae</taxon>
        <taxon>Butyricicoccus</taxon>
    </lineage>
</organism>
<comment type="caution">
    <text evidence="2">The sequence shown here is derived from an EMBL/GenBank/DDBJ whole genome shotgun (WGS) entry which is preliminary data.</text>
</comment>
<dbReference type="AlphaFoldDB" id="R8W0S2"/>
<sequence>MIEWVSMMSTCFLYVSLLLGSFIIAIALIAIALIVLRKLVNELSAHVRLGRMFREYLANRTKYLYWNSLQSENRDE</sequence>
<keyword evidence="1" id="KW-1133">Transmembrane helix</keyword>
<name>R8W0S2_9FIRM</name>
<dbReference type="RefSeq" id="WP_016147498.1">
    <property type="nucleotide sequence ID" value="NZ_KB976103.1"/>
</dbReference>
<dbReference type="EMBL" id="AQOB01000004">
    <property type="protein sequence ID" value="EOQ38299.1"/>
    <property type="molecule type" value="Genomic_DNA"/>
</dbReference>
<keyword evidence="1" id="KW-0472">Membrane</keyword>
<protein>
    <submittedName>
        <fullName evidence="2">Uncharacterized protein</fullName>
    </submittedName>
</protein>
<feature type="transmembrane region" description="Helical" evidence="1">
    <location>
        <begin position="12"/>
        <end position="36"/>
    </location>
</feature>
<reference evidence="2 3" key="1">
    <citation type="submission" date="2013-01" db="EMBL/GenBank/DDBJ databases">
        <title>The Genome Sequence of Butyricicoccus pullicaecorum 1.2.</title>
        <authorList>
            <consortium name="The Broad Institute Genome Sequencing Platform"/>
            <person name="Earl A."/>
            <person name="Ward D."/>
            <person name="Feldgarden M."/>
            <person name="Gevers D."/>
            <person name="Van Immerseel F."/>
            <person name="Eeckhaut V."/>
            <person name="Walker B."/>
            <person name="Young S.K."/>
            <person name="Zeng Q."/>
            <person name="Gargeya S."/>
            <person name="Fitzgerald M."/>
            <person name="Haas B."/>
            <person name="Abouelleil A."/>
            <person name="Alvarado L."/>
            <person name="Arachchi H.M."/>
            <person name="Berlin A.M."/>
            <person name="Chapman S.B."/>
            <person name="Dewar J."/>
            <person name="Goldberg J."/>
            <person name="Griggs A."/>
            <person name="Gujja S."/>
            <person name="Hansen M."/>
            <person name="Howarth C."/>
            <person name="Imamovic A."/>
            <person name="Larimer J."/>
            <person name="McCowan C."/>
            <person name="Murphy C."/>
            <person name="Neiman D."/>
            <person name="Pearson M."/>
            <person name="Priest M."/>
            <person name="Roberts A."/>
            <person name="Saif S."/>
            <person name="Shea T."/>
            <person name="Sisk P."/>
            <person name="Sykes S."/>
            <person name="Wortman J."/>
            <person name="Nusbaum C."/>
            <person name="Birren B."/>
        </authorList>
    </citation>
    <scope>NUCLEOTIDE SEQUENCE [LARGE SCALE GENOMIC DNA]</scope>
    <source>
        <strain evidence="2 3">1.2</strain>
    </source>
</reference>
<evidence type="ECO:0000313" key="3">
    <source>
        <dbReference type="Proteomes" id="UP000013981"/>
    </source>
</evidence>
<dbReference type="PATRIC" id="fig|1203606.4.peg.1292"/>
<accession>R8W0S2</accession>
<gene>
    <name evidence="2" type="ORF">HMPREF1526_01329</name>
</gene>
<evidence type="ECO:0000256" key="1">
    <source>
        <dbReference type="SAM" id="Phobius"/>
    </source>
</evidence>
<keyword evidence="3" id="KW-1185">Reference proteome</keyword>
<dbReference type="Proteomes" id="UP000013981">
    <property type="component" value="Unassembled WGS sequence"/>
</dbReference>
<evidence type="ECO:0000313" key="2">
    <source>
        <dbReference type="EMBL" id="EOQ38299.1"/>
    </source>
</evidence>
<keyword evidence="1" id="KW-0812">Transmembrane</keyword>
<dbReference type="HOGENOM" id="CLU_2647667_0_0_9"/>
<proteinExistence type="predicted"/>